<dbReference type="InterPro" id="IPR009080">
    <property type="entry name" value="tRNAsynth_Ia_anticodon-bd"/>
</dbReference>
<reference evidence="17 18" key="3">
    <citation type="submission" date="2019-11" db="EMBL/GenBank/DDBJ databases">
        <title>A de novo genome assembly of a pear dwarfing rootstock.</title>
        <authorList>
            <person name="Wang F."/>
            <person name="Wang J."/>
            <person name="Li S."/>
            <person name="Zhang Y."/>
            <person name="Fang M."/>
            <person name="Ma L."/>
            <person name="Zhao Y."/>
            <person name="Jiang S."/>
        </authorList>
    </citation>
    <scope>NUCLEOTIDE SEQUENCE [LARGE SCALE GENOMIC DNA]</scope>
    <source>
        <strain evidence="17">S2</strain>
        <tissue evidence="17">Leaf</tissue>
    </source>
</reference>
<keyword evidence="9" id="KW-0067">ATP-binding</keyword>
<dbReference type="Gene3D" id="2.40.10.10">
    <property type="entry name" value="Trypsin-like serine proteases"/>
    <property type="match status" value="2"/>
</dbReference>
<dbReference type="InterPro" id="IPR001412">
    <property type="entry name" value="aa-tRNA-synth_I_CS"/>
</dbReference>
<comment type="catalytic activity">
    <reaction evidence="14">
        <text>tRNA(Val) + L-valine + ATP = L-valyl-tRNA(Val) + AMP + diphosphate</text>
        <dbReference type="Rhea" id="RHEA:10704"/>
        <dbReference type="Rhea" id="RHEA-COMP:9672"/>
        <dbReference type="Rhea" id="RHEA-COMP:9708"/>
        <dbReference type="ChEBI" id="CHEBI:30616"/>
        <dbReference type="ChEBI" id="CHEBI:33019"/>
        <dbReference type="ChEBI" id="CHEBI:57762"/>
        <dbReference type="ChEBI" id="CHEBI:78442"/>
        <dbReference type="ChEBI" id="CHEBI:78537"/>
        <dbReference type="ChEBI" id="CHEBI:456215"/>
        <dbReference type="EC" id="6.1.1.9"/>
    </reaction>
</comment>
<dbReference type="CDD" id="cd06787">
    <property type="entry name" value="cpPDZ_AthDEGP7-like"/>
    <property type="match status" value="1"/>
</dbReference>
<dbReference type="Pfam" id="PF00133">
    <property type="entry name" value="tRNA-synt_1"/>
    <property type="match status" value="1"/>
</dbReference>
<dbReference type="CDD" id="cd00817">
    <property type="entry name" value="ValRS_core"/>
    <property type="match status" value="1"/>
</dbReference>
<dbReference type="InterPro" id="IPR033705">
    <property type="entry name" value="Anticodon_Ia_Val"/>
</dbReference>
<dbReference type="EMBL" id="SMOL01000487">
    <property type="protein sequence ID" value="KAB2611812.1"/>
    <property type="molecule type" value="Genomic_DNA"/>
</dbReference>
<dbReference type="FunFam" id="3.90.740.10:FF:000005">
    <property type="entry name" value="Valine--tRNA ligase, mitochondrial"/>
    <property type="match status" value="1"/>
</dbReference>
<dbReference type="PROSITE" id="PS50106">
    <property type="entry name" value="PDZ"/>
    <property type="match status" value="1"/>
</dbReference>
<dbReference type="CDD" id="cd06786">
    <property type="entry name" value="cpPDZ1_ScNma111-like"/>
    <property type="match status" value="1"/>
</dbReference>
<dbReference type="SMART" id="SM00228">
    <property type="entry name" value="PDZ"/>
    <property type="match status" value="3"/>
</dbReference>
<dbReference type="Gene3D" id="1.10.730.10">
    <property type="entry name" value="Isoleucyl-tRNA Synthetase, Domain 1"/>
    <property type="match status" value="1"/>
</dbReference>
<dbReference type="GO" id="GO:0005634">
    <property type="term" value="C:nucleus"/>
    <property type="evidence" value="ECO:0007669"/>
    <property type="project" value="UniProtKB-SubCell"/>
</dbReference>
<dbReference type="SUPFAM" id="SSF47323">
    <property type="entry name" value="Anticodon-binding domain of a subclass of class I aminoacyl-tRNA synthetases"/>
    <property type="match status" value="1"/>
</dbReference>
<dbReference type="InterPro" id="IPR014729">
    <property type="entry name" value="Rossmann-like_a/b/a_fold"/>
</dbReference>
<evidence type="ECO:0000256" key="13">
    <source>
        <dbReference type="ARBA" id="ARBA00029936"/>
    </source>
</evidence>
<dbReference type="SUPFAM" id="SSF52374">
    <property type="entry name" value="Nucleotidylyl transferase"/>
    <property type="match status" value="1"/>
</dbReference>
<feature type="domain" description="PDZ" evidence="16">
    <location>
        <begin position="265"/>
        <end position="369"/>
    </location>
</feature>
<organism evidence="17 18">
    <name type="scientific">Pyrus ussuriensis x Pyrus communis</name>
    <dbReference type="NCBI Taxonomy" id="2448454"/>
    <lineage>
        <taxon>Eukaryota</taxon>
        <taxon>Viridiplantae</taxon>
        <taxon>Streptophyta</taxon>
        <taxon>Embryophyta</taxon>
        <taxon>Tracheophyta</taxon>
        <taxon>Spermatophyta</taxon>
        <taxon>Magnoliopsida</taxon>
        <taxon>eudicotyledons</taxon>
        <taxon>Gunneridae</taxon>
        <taxon>Pentapetalae</taxon>
        <taxon>rosids</taxon>
        <taxon>fabids</taxon>
        <taxon>Rosales</taxon>
        <taxon>Rosaceae</taxon>
        <taxon>Amygdaloideae</taxon>
        <taxon>Maleae</taxon>
        <taxon>Pyrus</taxon>
    </lineage>
</organism>
<keyword evidence="12" id="KW-0539">Nucleus</keyword>
<dbReference type="CDD" id="cd07962">
    <property type="entry name" value="Anticodon_Ia_Val"/>
    <property type="match status" value="1"/>
</dbReference>
<evidence type="ECO:0000256" key="9">
    <source>
        <dbReference type="ARBA" id="ARBA00022840"/>
    </source>
</evidence>
<dbReference type="InterPro" id="IPR002300">
    <property type="entry name" value="aa-tRNA-synth_Ia"/>
</dbReference>
<dbReference type="Pfam" id="PF17820">
    <property type="entry name" value="PDZ_6"/>
    <property type="match status" value="1"/>
</dbReference>
<dbReference type="PANTHER" id="PTHR46366:SF1">
    <property type="entry name" value="PDZ DOMAIN-CONTAINING PROTEIN C1685.05"/>
    <property type="match status" value="1"/>
</dbReference>
<evidence type="ECO:0000256" key="5">
    <source>
        <dbReference type="ARBA" id="ARBA00020338"/>
    </source>
</evidence>
<comment type="subcellular location">
    <subcellularLocation>
        <location evidence="2">Nucleus</location>
    </subcellularLocation>
</comment>
<evidence type="ECO:0000256" key="14">
    <source>
        <dbReference type="ARBA" id="ARBA00047552"/>
    </source>
</evidence>
<dbReference type="SUPFAM" id="SSF50677">
    <property type="entry name" value="ValRS/IleRS/LeuRS editing domain"/>
    <property type="match status" value="1"/>
</dbReference>
<gene>
    <name evidence="17" type="ORF">D8674_019844</name>
</gene>
<dbReference type="Gene3D" id="3.90.740.10">
    <property type="entry name" value="Valyl/Leucyl/Isoleucyl-tRNA synthetase, editing domain"/>
    <property type="match status" value="1"/>
</dbReference>
<dbReference type="GO" id="GO:0009791">
    <property type="term" value="P:post-embryonic development"/>
    <property type="evidence" value="ECO:0007669"/>
    <property type="project" value="UniProtKB-ARBA"/>
</dbReference>
<dbReference type="PROSITE" id="PS00178">
    <property type="entry name" value="AA_TRNA_LIGASE_I"/>
    <property type="match status" value="1"/>
</dbReference>
<dbReference type="GO" id="GO:0006508">
    <property type="term" value="P:proteolysis"/>
    <property type="evidence" value="ECO:0007669"/>
    <property type="project" value="UniProtKB-KW"/>
</dbReference>
<sequence length="2140" mass="239301">MADPLERLGSEAGGSESNIKDELSMEIDPPFKENTATADDWRKALSKVVPAVVVLRTTACRAFDTEAAGASYATGFIVDKRRGIILTNRHVVKPGPVVAEAMFVNREEIPVYPIYRDPVHDFGFFCYDPSAVQFLSYEEIPLAPEAACVGLEIRVVGNDSGEKVSILAGTIARLDRDAPHYKKDGYNDFNTFYMQAASGTKGGSSGSPVIDWLGRAVALNAGSKSSSASAFFLPLERVVRALNYLQKGRDSFVNKWEAVSIPRGTLQVTFVHKGFDETRRLGLQSETEQLVRHASPEGETGMLVVDSVVPGGPAYKCLEPGDVLVCMNGKVITQFLKLETLLDDSVNQKIELQIERGGTQLTVNLTVQDLHSITPNYFLEVSGGVIQPLSYQQARNFRFPCGLVYVTEPGYMLLRAGVPRHAIIKKFAGEEISRLEDLISVLCKLSRGARVPLEYISYMDRHRRKSVLVTVDRHEWYAPPQIYTRDDCTGLWTAKPVFQLDGNLQSSGINELGGTGSQAVPLSSEVTSLVDMQHNSHEQLTDGVTSMETSYEHVSEGAHCRDELDVETKKRRVKEGFPSDGNVVADCSFPEANDSKLDDPNTMENAVLRDFEGANVATANASLAERVIEPTLVMLEVHVPPSCMLDGVHSQHFFGTGVIIYHSENMGLVAVDKNTVAIAASDVMLSFAAFPIEIPGEVVFLHPVHNYALISYDPLALGAVGSSAVRAAELLPEPALRRGDSVYLVGLSRSLQATSRKSIVTNPCAALNIGSADCPRYRATNMEVIELDTDFGSTFSGVLTDEYGRVQAIWGSFSTQLKFGGSSSEDHQFVRGLPIYSISQVLEKIISGAQGPPLLINRVKRPMPLVRILEVELYPTLLSKARSFGLSDDWVQALVKKDPIRRQVLRVKGCLAGSKAENLLEQGDMVLAINKEPVTCFSDVENVCQALDKSENNDGQLDMTIFRQGREINLLVGTDVRDGSGTTRVINWCGCIVQDPHPAVRALGFLPDEGHGVYVARWCHGSPVHRYGLYALQWIVEVNGKKTPDLDAFVDVTKELEHGQFVRVRTVHLNGKPRVLTLKQDLHYWPTWELRFDPDSAIWGRKTIKALDYTMVSVCRLPPCSAMSSPTAEADTVKKMKKEAKAKEKELKKQKALQKAIKLQTSKTKNARLLDDEDENARDPDTPFGQKKGMAIQMAKMYHPRAVEKSWYDWWEKMGFFPADANSSKPPFVIVLPPPNVTGTLHIGHALTAAIEDTIIRWWRMSGYNAMWVPGMDHAGIATQVWEWKKKHGSTILQQLRRLGASLDWSRECFTMDEKRSNAVTEAFVRLHKQGLLYRANRIVNWDCVLRTAISDIEVDYIDIEERTLLRVPGYDGPVEFGVLTSFAYPWEEGLGEIVVATTRMETMLGDTAIAVHPNDKRYEHLHGKHAIHPFNGRRICIVCDEILVDPEFGTGAVKITPAHDPNDFNAGNHHNLDFINIFTNDGKIKEEGGEFAGMPCFEAREAVTEALKKKGLFKEAKNNEIGMGKQALDAVVDDEHGKLEIIPREYTAEWKRWLENIRDWCISRQLWWGHRIPAWYVVYEGDKQEDFGLIDARWVISRNEEEAQAKASDAYQGNFQLIQDPDVLDTWFSSGLFPLSVLGWPDNTEGLKAFYPTAVLETGHDILFFWVARMVMLGMTLGGNIPLQSDKWTFIGLQVYLHPMIRDAHGHKMSKSLGNVIDPLDVINGIDLEGLRKKILEGNLDAKEVAVSEEGLKKDFPAGIWECGADALRFALVSYTVQSYSCYCNKLWNAVRFSLSILGDDYVPPSSVNPDLLPFSCQWILSVLNKSISKIILSLESYELSDAATVVHAWWQYQLCDVFLEMIKPYFFGNDPKFASERGFAWDTLWLCLEHGLRLLHPFVPFVTEELWQRLPSSGVHKRAISIMMCEYPSIVDLSLCWTNERVESEMNLVETIVKSLRSLAKESRERYILKIEALAHLSSLTINSENDSFPTNTVSSGYEMCHVNEYLSVFLRVPRVKADPEKIREKMEKFILEREKLYLMINSPGYQEKTSEKIQESNADKLEFLKQEISTLGRVWWMNSPGYREKASEENQASDADNLDYLHKLGGSLGVKKPDGKNNQMVVEISVTSRSLVALGNC</sequence>
<keyword evidence="7" id="KW-0436">Ligase</keyword>
<dbReference type="GO" id="GO:0006438">
    <property type="term" value="P:valyl-tRNA aminoacylation"/>
    <property type="evidence" value="ECO:0007669"/>
    <property type="project" value="InterPro"/>
</dbReference>
<keyword evidence="17" id="KW-0378">Hydrolase</keyword>
<comment type="similarity">
    <text evidence="3">Belongs to the class-I aminoacyl-tRNA synthetase family.</text>
</comment>
<dbReference type="EC" id="6.1.1.9" evidence="4"/>
<dbReference type="GO" id="GO:0002161">
    <property type="term" value="F:aminoacyl-tRNA deacylase activity"/>
    <property type="evidence" value="ECO:0007669"/>
    <property type="project" value="InterPro"/>
</dbReference>
<dbReference type="Gene3D" id="3.40.50.620">
    <property type="entry name" value="HUPs"/>
    <property type="match status" value="1"/>
</dbReference>
<comment type="caution">
    <text evidence="17">The sequence shown here is derived from an EMBL/GenBank/DDBJ whole genome shotgun (WGS) entry which is preliminary data.</text>
</comment>
<dbReference type="Pfam" id="PF08264">
    <property type="entry name" value="Anticodon_1"/>
    <property type="match status" value="1"/>
</dbReference>
<comment type="function">
    <text evidence="1">Nuclear serine protease which mediates apoptosis.</text>
</comment>
<dbReference type="Gene3D" id="2.30.42.10">
    <property type="match status" value="3"/>
</dbReference>
<evidence type="ECO:0000256" key="8">
    <source>
        <dbReference type="ARBA" id="ARBA00022741"/>
    </source>
</evidence>
<evidence type="ECO:0000256" key="11">
    <source>
        <dbReference type="ARBA" id="ARBA00023146"/>
    </source>
</evidence>
<evidence type="ECO:0000313" key="17">
    <source>
        <dbReference type="EMBL" id="KAB2611812.1"/>
    </source>
</evidence>
<keyword evidence="10" id="KW-0648">Protein biosynthesis</keyword>
<dbReference type="GO" id="GO:0048608">
    <property type="term" value="P:reproductive structure development"/>
    <property type="evidence" value="ECO:0007669"/>
    <property type="project" value="UniProtKB-ARBA"/>
</dbReference>
<dbReference type="InterPro" id="IPR001478">
    <property type="entry name" value="PDZ"/>
</dbReference>
<feature type="region of interest" description="Disordered" evidence="15">
    <location>
        <begin position="1164"/>
        <end position="1186"/>
    </location>
</feature>
<keyword evidence="11" id="KW-0030">Aminoacyl-tRNA synthetase</keyword>
<keyword evidence="8" id="KW-0547">Nucleotide-binding</keyword>
<evidence type="ECO:0000256" key="4">
    <source>
        <dbReference type="ARBA" id="ARBA00013169"/>
    </source>
</evidence>
<dbReference type="SUPFAM" id="SSF50494">
    <property type="entry name" value="Trypsin-like serine proteases"/>
    <property type="match status" value="2"/>
</dbReference>
<evidence type="ECO:0000256" key="15">
    <source>
        <dbReference type="SAM" id="MobiDB-lite"/>
    </source>
</evidence>
<reference evidence="18" key="2">
    <citation type="submission" date="2019-10" db="EMBL/GenBank/DDBJ databases">
        <title>A de novo genome assembly of a pear dwarfing rootstock.</title>
        <authorList>
            <person name="Wang F."/>
            <person name="Wang J."/>
            <person name="Li S."/>
            <person name="Zhang Y."/>
            <person name="Fang M."/>
            <person name="Ma L."/>
            <person name="Zhao Y."/>
            <person name="Jiang S."/>
        </authorList>
    </citation>
    <scope>NUCLEOTIDE SEQUENCE [LARGE SCALE GENOMIC DNA]</scope>
</reference>
<dbReference type="InterPro" id="IPR043504">
    <property type="entry name" value="Peptidase_S1_PA_chymotrypsin"/>
</dbReference>
<keyword evidence="17" id="KW-0645">Protease</keyword>
<dbReference type="InterPro" id="IPR009008">
    <property type="entry name" value="Val/Leu/Ile-tRNA-synth_edit"/>
</dbReference>
<accession>A0A5N5GEA8</accession>
<dbReference type="GO" id="GO:0005524">
    <property type="term" value="F:ATP binding"/>
    <property type="evidence" value="ECO:0007669"/>
    <property type="project" value="UniProtKB-KW"/>
</dbReference>
<evidence type="ECO:0000256" key="10">
    <source>
        <dbReference type="ARBA" id="ARBA00022917"/>
    </source>
</evidence>
<feature type="region of interest" description="Disordered" evidence="15">
    <location>
        <begin position="1"/>
        <end position="26"/>
    </location>
</feature>
<keyword evidence="18" id="KW-1185">Reference proteome</keyword>
<dbReference type="Pfam" id="PF12812">
    <property type="entry name" value="PDZ_1"/>
    <property type="match status" value="2"/>
</dbReference>
<dbReference type="Proteomes" id="UP000327157">
    <property type="component" value="Chromosome 17"/>
</dbReference>
<dbReference type="Pfam" id="PF13365">
    <property type="entry name" value="Trypsin_2"/>
    <property type="match status" value="1"/>
</dbReference>
<evidence type="ECO:0000259" key="16">
    <source>
        <dbReference type="PROSITE" id="PS50106"/>
    </source>
</evidence>
<dbReference type="PRINTS" id="PR00986">
    <property type="entry name" value="TRNASYNTHVAL"/>
</dbReference>
<dbReference type="InterPro" id="IPR009003">
    <property type="entry name" value="Peptidase_S1_PA"/>
</dbReference>
<evidence type="ECO:0000256" key="2">
    <source>
        <dbReference type="ARBA" id="ARBA00004123"/>
    </source>
</evidence>
<dbReference type="GO" id="GO:0004832">
    <property type="term" value="F:valine-tRNA ligase activity"/>
    <property type="evidence" value="ECO:0007669"/>
    <property type="project" value="UniProtKB-EC"/>
</dbReference>
<evidence type="ECO:0000256" key="3">
    <source>
        <dbReference type="ARBA" id="ARBA00005594"/>
    </source>
</evidence>
<reference evidence="17 18" key="1">
    <citation type="submission" date="2019-09" db="EMBL/GenBank/DDBJ databases">
        <authorList>
            <person name="Ou C."/>
        </authorList>
    </citation>
    <scope>NUCLEOTIDE SEQUENCE [LARGE SCALE GENOMIC DNA]</scope>
    <source>
        <strain evidence="17">S2</strain>
        <tissue evidence="17">Leaf</tissue>
    </source>
</reference>
<evidence type="ECO:0000256" key="7">
    <source>
        <dbReference type="ARBA" id="ARBA00022598"/>
    </source>
</evidence>
<dbReference type="InterPro" id="IPR041489">
    <property type="entry name" value="PDZ_6"/>
</dbReference>
<evidence type="ECO:0000256" key="12">
    <source>
        <dbReference type="ARBA" id="ARBA00023242"/>
    </source>
</evidence>
<evidence type="ECO:0000256" key="1">
    <source>
        <dbReference type="ARBA" id="ARBA00002558"/>
    </source>
</evidence>
<protein>
    <recommendedName>
        <fullName evidence="5">Pro-apoptotic serine protease NMA111</fullName>
        <ecNumber evidence="4">6.1.1.9</ecNumber>
    </recommendedName>
    <alternativeName>
        <fullName evidence="6">Pro-apoptotic serine protease nma111</fullName>
    </alternativeName>
    <alternativeName>
        <fullName evidence="13">Valyl-tRNA synthetase</fullName>
    </alternativeName>
</protein>
<name>A0A5N5GEA8_9ROSA</name>
<dbReference type="OrthoDB" id="4217619at2759"/>
<dbReference type="GO" id="GO:0008233">
    <property type="term" value="F:peptidase activity"/>
    <property type="evidence" value="ECO:0007669"/>
    <property type="project" value="UniProtKB-KW"/>
</dbReference>
<dbReference type="SUPFAM" id="SSF50156">
    <property type="entry name" value="PDZ domain-like"/>
    <property type="match status" value="3"/>
</dbReference>
<evidence type="ECO:0000313" key="18">
    <source>
        <dbReference type="Proteomes" id="UP000327157"/>
    </source>
</evidence>
<dbReference type="InterPro" id="IPR025926">
    <property type="entry name" value="PDZ-like_dom"/>
</dbReference>
<dbReference type="InterPro" id="IPR013155">
    <property type="entry name" value="M/V/L/I-tRNA-synth_anticd-bd"/>
</dbReference>
<evidence type="ECO:0000256" key="6">
    <source>
        <dbReference type="ARBA" id="ARBA00021524"/>
    </source>
</evidence>
<proteinExistence type="inferred from homology"/>
<dbReference type="InterPro" id="IPR002303">
    <property type="entry name" value="Valyl-tRNA_ligase"/>
</dbReference>
<dbReference type="PANTHER" id="PTHR46366">
    <property type="entry name" value="PRO-APOPTOTIC SERINE PROTEASE NMA111"/>
    <property type="match status" value="1"/>
</dbReference>
<dbReference type="InterPro" id="IPR036034">
    <property type="entry name" value="PDZ_sf"/>
</dbReference>